<dbReference type="Gene3D" id="3.30.420.10">
    <property type="entry name" value="Ribonuclease H-like superfamily/Ribonuclease H"/>
    <property type="match status" value="1"/>
</dbReference>
<reference evidence="9" key="1">
    <citation type="submission" date="2016-11" db="UniProtKB">
        <authorList>
            <consortium name="WormBaseParasite"/>
        </authorList>
    </citation>
    <scope>IDENTIFICATION</scope>
</reference>
<keyword evidence="8" id="KW-1185">Reference proteome</keyword>
<protein>
    <submittedName>
        <fullName evidence="9">60S ribosomal protein L35</fullName>
    </submittedName>
</protein>
<dbReference type="InterPro" id="IPR036259">
    <property type="entry name" value="MFS_trans_sf"/>
</dbReference>
<dbReference type="Pfam" id="PF05978">
    <property type="entry name" value="UNC-93"/>
    <property type="match status" value="1"/>
</dbReference>
<sequence length="632" mass="71724">MKLNPRRHELLSVYLLGFGTLFLYLGYFTQCFISESVIHSVHIKDPSRISGFAGYYGQAYHYTAFAISSLFTAGLQHYLASKWILVLSTVLFAVYHLGFFYINSYYFYFSQVLMGFAYSLYNNGEGAYIAEHSSRKTVESNTGIETAVGHSSMFVGGIVLFLVFYFIPQDVSESSSHYRSFSEEHIQAIYGLFFIFSLVAIAIFALLPVKQYDSIASNSPRIIPCFKDQMKNLGKTFIHPNMILLSVTFFYMGFLVSFFVGIYPTTLSFTSSLSQDVYIVALYSLFVGLAELSGGVIIRPMIKQCKNYKLHLIMLVHVIVVTLAVAIFQLSVPERSTIEPNDGGALMFQPKISKALRTTIAHSHQLRERNIVIAKKLCVTGMTLHSTTQLREHFSRSKNAKKRTLRDSKRPMRKLTSKLNISPTLMRRVVKRELGFHPYEIRRMHMFTEKMKVNRYDKARKLLSKCLPSTVRSPFSPSVMARAGITAAGKTPLVFVEGNVKMKAKYYQREILLKVVVLWTSKHFGPQNWTFQQDWATAHGTQTTPELCQQQSPDSWPSNSSGLNPMDFAIFSISANKPSRASCSNFDSLTVASVKSWDEISEDELRPIVGTFERRLRACVTAEGKYFDHLMN</sequence>
<feature type="transmembrane region" description="Helical" evidence="7">
    <location>
        <begin position="105"/>
        <end position="121"/>
    </location>
</feature>
<evidence type="ECO:0000256" key="6">
    <source>
        <dbReference type="SAM" id="MobiDB-lite"/>
    </source>
</evidence>
<keyword evidence="5 7" id="KW-0472">Membrane</keyword>
<keyword evidence="3 7" id="KW-0812">Transmembrane</keyword>
<evidence type="ECO:0000313" key="9">
    <source>
        <dbReference type="WBParaSite" id="Hba_17966"/>
    </source>
</evidence>
<dbReference type="GO" id="GO:0003676">
    <property type="term" value="F:nucleic acid binding"/>
    <property type="evidence" value="ECO:0007669"/>
    <property type="project" value="InterPro"/>
</dbReference>
<proteinExistence type="inferred from homology"/>
<feature type="region of interest" description="Disordered" evidence="6">
    <location>
        <begin position="391"/>
        <end position="411"/>
    </location>
</feature>
<feature type="transmembrane region" description="Helical" evidence="7">
    <location>
        <begin position="12"/>
        <end position="33"/>
    </location>
</feature>
<dbReference type="SUPFAM" id="SSF103473">
    <property type="entry name" value="MFS general substrate transporter"/>
    <property type="match status" value="1"/>
</dbReference>
<evidence type="ECO:0000256" key="5">
    <source>
        <dbReference type="ARBA" id="ARBA00023136"/>
    </source>
</evidence>
<dbReference type="WBParaSite" id="Hba_17966">
    <property type="protein sequence ID" value="Hba_17966"/>
    <property type="gene ID" value="Hba_17966"/>
</dbReference>
<evidence type="ECO:0000256" key="1">
    <source>
        <dbReference type="ARBA" id="ARBA00004141"/>
    </source>
</evidence>
<dbReference type="AlphaFoldDB" id="A0A1I7XJM5"/>
<organism evidence="8 9">
    <name type="scientific">Heterorhabditis bacteriophora</name>
    <name type="common">Entomopathogenic nematode worm</name>
    <dbReference type="NCBI Taxonomy" id="37862"/>
    <lineage>
        <taxon>Eukaryota</taxon>
        <taxon>Metazoa</taxon>
        <taxon>Ecdysozoa</taxon>
        <taxon>Nematoda</taxon>
        <taxon>Chromadorea</taxon>
        <taxon>Rhabditida</taxon>
        <taxon>Rhabditina</taxon>
        <taxon>Rhabditomorpha</taxon>
        <taxon>Strongyloidea</taxon>
        <taxon>Heterorhabditidae</taxon>
        <taxon>Heterorhabditis</taxon>
    </lineage>
</organism>
<dbReference type="Gene3D" id="1.20.1250.20">
    <property type="entry name" value="MFS general substrate transporter like domains"/>
    <property type="match status" value="1"/>
</dbReference>
<accession>A0A1I7XJM5</accession>
<dbReference type="InterPro" id="IPR036397">
    <property type="entry name" value="RNaseH_sf"/>
</dbReference>
<dbReference type="GO" id="GO:0016020">
    <property type="term" value="C:membrane"/>
    <property type="evidence" value="ECO:0007669"/>
    <property type="project" value="UniProtKB-SubCell"/>
</dbReference>
<evidence type="ECO:0000256" key="4">
    <source>
        <dbReference type="ARBA" id="ARBA00022989"/>
    </source>
</evidence>
<evidence type="ECO:0000313" key="8">
    <source>
        <dbReference type="Proteomes" id="UP000095283"/>
    </source>
</evidence>
<evidence type="ECO:0000256" key="7">
    <source>
        <dbReference type="SAM" id="Phobius"/>
    </source>
</evidence>
<evidence type="ECO:0000256" key="3">
    <source>
        <dbReference type="ARBA" id="ARBA00022692"/>
    </source>
</evidence>
<feature type="transmembrane region" description="Helical" evidence="7">
    <location>
        <begin position="53"/>
        <end position="71"/>
    </location>
</feature>
<feature type="transmembrane region" description="Helical" evidence="7">
    <location>
        <begin position="277"/>
        <end position="298"/>
    </location>
</feature>
<comment type="subcellular location">
    <subcellularLocation>
        <location evidence="1">Membrane</location>
        <topology evidence="1">Multi-pass membrane protein</topology>
    </subcellularLocation>
</comment>
<feature type="transmembrane region" description="Helical" evidence="7">
    <location>
        <begin position="310"/>
        <end position="332"/>
    </location>
</feature>
<evidence type="ECO:0000256" key="2">
    <source>
        <dbReference type="ARBA" id="ARBA00009172"/>
    </source>
</evidence>
<dbReference type="InterPro" id="IPR051617">
    <property type="entry name" value="UNC-93-like_regulator"/>
</dbReference>
<dbReference type="InterPro" id="IPR010291">
    <property type="entry name" value="Ion_channel_UNC-93"/>
</dbReference>
<dbReference type="PANTHER" id="PTHR23294:SF12">
    <property type="entry name" value="ADP,ATP CARRIER PROTEIN"/>
    <property type="match status" value="1"/>
</dbReference>
<keyword evidence="4 7" id="KW-1133">Transmembrane helix</keyword>
<feature type="transmembrane region" description="Helical" evidence="7">
    <location>
        <begin position="83"/>
        <end position="99"/>
    </location>
</feature>
<feature type="transmembrane region" description="Helical" evidence="7">
    <location>
        <begin position="142"/>
        <end position="167"/>
    </location>
</feature>
<feature type="transmembrane region" description="Helical" evidence="7">
    <location>
        <begin position="243"/>
        <end position="265"/>
    </location>
</feature>
<dbReference type="PANTHER" id="PTHR23294">
    <property type="entry name" value="ET TRANSLATION PRODUCT-RELATED"/>
    <property type="match status" value="1"/>
</dbReference>
<dbReference type="Proteomes" id="UP000095283">
    <property type="component" value="Unplaced"/>
</dbReference>
<comment type="similarity">
    <text evidence="2">Belongs to the unc-93 family.</text>
</comment>
<feature type="transmembrane region" description="Helical" evidence="7">
    <location>
        <begin position="187"/>
        <end position="207"/>
    </location>
</feature>
<name>A0A1I7XJM5_HETBA</name>